<dbReference type="InParanoid" id="A0A212QPY5"/>
<keyword evidence="2" id="KW-1185">Reference proteome</keyword>
<sequence length="98" mass="11437">MDHTGIRELILQELEGLAEDRILEVLDFIRFLKSRQGEHPPLPGRRLTPQPEALRILAELDRIRAEAEARYGIYPGDPVREVREAHERRMEEAWKPSS</sequence>
<dbReference type="AlphaFoldDB" id="A0A212QPY5"/>
<protein>
    <recommendedName>
        <fullName evidence="3">DUF2281 domain-containing protein</fullName>
    </recommendedName>
</protein>
<dbReference type="RefSeq" id="WP_088570522.1">
    <property type="nucleotide sequence ID" value="NZ_FYEK01000013.1"/>
</dbReference>
<proteinExistence type="predicted"/>
<evidence type="ECO:0008006" key="3">
    <source>
        <dbReference type="Google" id="ProtNLM"/>
    </source>
</evidence>
<reference evidence="2" key="1">
    <citation type="submission" date="2017-06" db="EMBL/GenBank/DDBJ databases">
        <authorList>
            <person name="Varghese N."/>
            <person name="Submissions S."/>
        </authorList>
    </citation>
    <scope>NUCLEOTIDE SEQUENCE [LARGE SCALE GENOMIC DNA]</scope>
    <source>
        <strain evidence="2">JAD2</strain>
    </source>
</reference>
<dbReference type="Proteomes" id="UP000197025">
    <property type="component" value="Unassembled WGS sequence"/>
</dbReference>
<accession>A0A212QPY5</accession>
<evidence type="ECO:0000313" key="1">
    <source>
        <dbReference type="EMBL" id="SNB61479.1"/>
    </source>
</evidence>
<dbReference type="EMBL" id="FYEK01000013">
    <property type="protein sequence ID" value="SNB61479.1"/>
    <property type="molecule type" value="Genomic_DNA"/>
</dbReference>
<organism evidence="1 2">
    <name type="scientific">Thermoflexus hugenholtzii JAD2</name>
    <dbReference type="NCBI Taxonomy" id="877466"/>
    <lineage>
        <taxon>Bacteria</taxon>
        <taxon>Bacillati</taxon>
        <taxon>Chloroflexota</taxon>
        <taxon>Thermoflexia</taxon>
        <taxon>Thermoflexales</taxon>
        <taxon>Thermoflexaceae</taxon>
        <taxon>Thermoflexus</taxon>
    </lineage>
</organism>
<name>A0A212QPY5_9CHLR</name>
<gene>
    <name evidence="1" type="ORF">SAMN02746019_00003250</name>
</gene>
<evidence type="ECO:0000313" key="2">
    <source>
        <dbReference type="Proteomes" id="UP000197025"/>
    </source>
</evidence>